<evidence type="ECO:0000313" key="2">
    <source>
        <dbReference type="EMBL" id="KAL2915441.1"/>
    </source>
</evidence>
<gene>
    <name evidence="2" type="primary">MDM20</name>
    <name evidence="2" type="ORF">HK105_205057</name>
</gene>
<dbReference type="SUPFAM" id="SSF48452">
    <property type="entry name" value="TPR-like"/>
    <property type="match status" value="1"/>
</dbReference>
<protein>
    <submittedName>
        <fullName evidence="2">Mitochondrial distribution and morphology</fullName>
    </submittedName>
</protein>
<evidence type="ECO:0000313" key="3">
    <source>
        <dbReference type="Proteomes" id="UP001527925"/>
    </source>
</evidence>
<keyword evidence="3" id="KW-1185">Reference proteome</keyword>
<dbReference type="EMBL" id="JADGIZ020000024">
    <property type="protein sequence ID" value="KAL2915441.1"/>
    <property type="molecule type" value="Genomic_DNA"/>
</dbReference>
<dbReference type="Gene3D" id="1.25.40.1040">
    <property type="match status" value="1"/>
</dbReference>
<reference evidence="2 3" key="1">
    <citation type="submission" date="2023-09" db="EMBL/GenBank/DDBJ databases">
        <title>Pangenome analysis of Batrachochytrium dendrobatidis and related Chytrids.</title>
        <authorList>
            <person name="Yacoub M.N."/>
            <person name="Stajich J.E."/>
            <person name="James T.Y."/>
        </authorList>
    </citation>
    <scope>NUCLEOTIDE SEQUENCE [LARGE SCALE GENOMIC DNA]</scope>
    <source>
        <strain evidence="2 3">JEL0888</strain>
    </source>
</reference>
<comment type="caution">
    <text evidence="2">The sequence shown here is derived from an EMBL/GenBank/DDBJ whole genome shotgun (WGS) entry which is preliminary data.</text>
</comment>
<evidence type="ECO:0000256" key="1">
    <source>
        <dbReference type="ARBA" id="ARBA00006298"/>
    </source>
</evidence>
<dbReference type="InterPro" id="IPR019183">
    <property type="entry name" value="NAA25_NatB_aux_su"/>
</dbReference>
<comment type="similarity">
    <text evidence="1">Belongs to the MDM20/NAA25 family.</text>
</comment>
<dbReference type="InterPro" id="IPR011990">
    <property type="entry name" value="TPR-like_helical_dom_sf"/>
</dbReference>
<dbReference type="PANTHER" id="PTHR22767">
    <property type="entry name" value="N-TERMINAL ACETYLTRANSFERASE-RELATED"/>
    <property type="match status" value="1"/>
</dbReference>
<dbReference type="Pfam" id="PF14559">
    <property type="entry name" value="TPR_19"/>
    <property type="match status" value="1"/>
</dbReference>
<proteinExistence type="inferred from homology"/>
<name>A0ABR4N7E2_9FUNG</name>
<accession>A0ABR4N7E2</accession>
<dbReference type="Proteomes" id="UP001527925">
    <property type="component" value="Unassembled WGS sequence"/>
</dbReference>
<dbReference type="PANTHER" id="PTHR22767:SF3">
    <property type="entry name" value="N-ALPHA-ACETYLTRANSFERASE 25, NATB AUXILIARY SUBUNIT"/>
    <property type="match status" value="1"/>
</dbReference>
<organism evidence="2 3">
    <name type="scientific">Polyrhizophydium stewartii</name>
    <dbReference type="NCBI Taxonomy" id="2732419"/>
    <lineage>
        <taxon>Eukaryota</taxon>
        <taxon>Fungi</taxon>
        <taxon>Fungi incertae sedis</taxon>
        <taxon>Chytridiomycota</taxon>
        <taxon>Chytridiomycota incertae sedis</taxon>
        <taxon>Chytridiomycetes</taxon>
        <taxon>Rhizophydiales</taxon>
        <taxon>Rhizophydiales incertae sedis</taxon>
        <taxon>Polyrhizophydium</taxon>
    </lineage>
</organism>
<sequence>MADSVLQRRLEPIYEMLDAQNFRGAVQLCTKALKKTGADAPIKALKSYALLQLGNTDEAYELASQVAATKPVDAATLQALRLTLLGAGKPHDLVPLYESAFEATKNVEWANHWFMALVRIGDLKGYQLAATKLHKLFKDSKYYFWAVMSLYMQAISPGCTNKALLLSLAQKTAEKAVKDSTLTTAETILDEQSKFDESKEILAGPLSDLIRVESERSRVCLEIELKRADWGSAAAIATEMLQKNIDDWASYTALAQAIGNLKSGESLIADAWSLIESLQQRSLSQSQPCRGPFLAELLFVSRRIPRAGGSEPSLASLIVKYVRQFGSALSCFDDLLPYLRAVDPSDYAQIAEKLRSEFPLSDTELPESGQESFMAIDFIRMDVTCRKILCFMSETLFTEVERDQQISELLQRYHLSVPLGAALDNRERQPGDDYISLAAEYLLAAFVASRDRQILYRMIALVEFAIDKSKHNYHFRLLLVRLYFEAGVSQRALDHAQALDVKQVQLDTLSYLFTTDLELFGLYGQASQHFSNGLDIYDRNKSEVTTEAILQAFRFGTFSKIPEFIKFFERLDRSVQRSHFRIQISRCELMYFAKSIEDMREFFSGVETDMFPWQDEELDKCHDNRDFTVLSQCSNSKGSIEDKILGGSFPAPSMAPDPARAMRIVLRLSRIVGGRPVDSASAEWDAIVDEYGRLVDGIASETALGLSRTLAESITAVIESLISLSLALSVLQPVVGASKKAKAKQAATRDPVVSKAVEAISAATSKVVAALSERKQTVSNMVDADIKGFLFDGQFDPSGPLAFLADASTTANTAEFVRRGWLLSLDGYIQALKGRIPSV</sequence>
<dbReference type="Pfam" id="PF09797">
    <property type="entry name" value="NatB_MDM20"/>
    <property type="match status" value="1"/>
</dbReference>